<evidence type="ECO:0000313" key="2">
    <source>
        <dbReference type="Proteomes" id="UP000002402"/>
    </source>
</evidence>
<evidence type="ECO:0000313" key="1">
    <source>
        <dbReference type="EMBL" id="ABF90772.1"/>
    </source>
</evidence>
<dbReference type="AlphaFoldDB" id="Q1DET1"/>
<sequence>MLSLTMKDLSWTACVTGGRLASQRKTVLPDCSAGSTASNTSTPAQKTIHIQGGTLRMAESTLACLTPRGREHPGCAPRCSCRRFSHAQWIAPAKGRRVWPSVRPASLFAASPP</sequence>
<name>Q1DET1_MYXXD</name>
<dbReference type="EMBL" id="CP000113">
    <property type="protein sequence ID" value="ABF90772.1"/>
    <property type="molecule type" value="Genomic_DNA"/>
</dbReference>
<protein>
    <submittedName>
        <fullName evidence="1">Uncharacterized protein</fullName>
    </submittedName>
</protein>
<dbReference type="Proteomes" id="UP000002402">
    <property type="component" value="Chromosome"/>
</dbReference>
<dbReference type="EnsemblBacteria" id="ABF90772">
    <property type="protein sequence ID" value="ABF90772"/>
    <property type="gene ID" value="MXAN_0574"/>
</dbReference>
<dbReference type="HOGENOM" id="CLU_2130755_0_0_7"/>
<dbReference type="KEGG" id="mxa:MXAN_0574"/>
<reference evidence="1 2" key="1">
    <citation type="journal article" date="2006" name="Proc. Natl. Acad. Sci. U.S.A.">
        <title>Evolution of sensory complexity recorded in a myxobacterial genome.</title>
        <authorList>
            <person name="Goldman B.S."/>
            <person name="Nierman W.C."/>
            <person name="Kaiser D."/>
            <person name="Slater S.C."/>
            <person name="Durkin A.S."/>
            <person name="Eisen J.A."/>
            <person name="Ronning C.M."/>
            <person name="Barbazuk W.B."/>
            <person name="Blanchard M."/>
            <person name="Field C."/>
            <person name="Halling C."/>
            <person name="Hinkle G."/>
            <person name="Iartchuk O."/>
            <person name="Kim H.S."/>
            <person name="Mackenzie C."/>
            <person name="Madupu R."/>
            <person name="Miller N."/>
            <person name="Shvartsbeyn A."/>
            <person name="Sullivan S.A."/>
            <person name="Vaudin M."/>
            <person name="Wiegand R."/>
            <person name="Kaplan H.B."/>
        </authorList>
    </citation>
    <scope>NUCLEOTIDE SEQUENCE [LARGE SCALE GENOMIC DNA]</scope>
    <source>
        <strain evidence="2">DK1622</strain>
    </source>
</reference>
<keyword evidence="2" id="KW-1185">Reference proteome</keyword>
<proteinExistence type="predicted"/>
<accession>Q1DET1</accession>
<dbReference type="STRING" id="246197.MXAN_0574"/>
<gene>
    <name evidence="1" type="ordered locus">MXAN_0574</name>
</gene>
<organism evidence="1 2">
    <name type="scientific">Myxococcus xanthus (strain DK1622)</name>
    <dbReference type="NCBI Taxonomy" id="246197"/>
    <lineage>
        <taxon>Bacteria</taxon>
        <taxon>Pseudomonadati</taxon>
        <taxon>Myxococcota</taxon>
        <taxon>Myxococcia</taxon>
        <taxon>Myxococcales</taxon>
        <taxon>Cystobacterineae</taxon>
        <taxon>Myxococcaceae</taxon>
        <taxon>Myxococcus</taxon>
    </lineage>
</organism>